<dbReference type="Gene3D" id="1.10.760.10">
    <property type="entry name" value="Cytochrome c-like domain"/>
    <property type="match status" value="2"/>
</dbReference>
<comment type="subcellular location">
    <subcellularLocation>
        <location evidence="1">Periplasm</location>
    </subcellularLocation>
</comment>
<keyword evidence="6" id="KW-0560">Oxidoreductase</keyword>
<dbReference type="PROSITE" id="PS51007">
    <property type="entry name" value="CYTC"/>
    <property type="match status" value="2"/>
</dbReference>
<dbReference type="EC" id="2.7.7.7" evidence="11"/>
<keyword evidence="7 9" id="KW-0408">Iron</keyword>
<organism evidence="11 12">
    <name type="scientific">Thiolapillus brandeum</name>
    <dbReference type="NCBI Taxonomy" id="1076588"/>
    <lineage>
        <taxon>Bacteria</taxon>
        <taxon>Pseudomonadati</taxon>
        <taxon>Pseudomonadota</taxon>
        <taxon>Gammaproteobacteria</taxon>
        <taxon>Chromatiales</taxon>
        <taxon>Sedimenticolaceae</taxon>
        <taxon>Thiolapillus</taxon>
    </lineage>
</organism>
<evidence type="ECO:0000256" key="9">
    <source>
        <dbReference type="PIRSR" id="PIRSR000294-2"/>
    </source>
</evidence>
<dbReference type="PANTHER" id="PTHR30600">
    <property type="entry name" value="CYTOCHROME C PEROXIDASE-RELATED"/>
    <property type="match status" value="1"/>
</dbReference>
<evidence type="ECO:0000256" key="6">
    <source>
        <dbReference type="ARBA" id="ARBA00023002"/>
    </source>
</evidence>
<gene>
    <name evidence="11" type="ORF">TBH_C0780</name>
</gene>
<dbReference type="GO" id="GO:0003887">
    <property type="term" value="F:DNA-directed DNA polymerase activity"/>
    <property type="evidence" value="ECO:0007669"/>
    <property type="project" value="UniProtKB-EC"/>
</dbReference>
<dbReference type="RefSeq" id="WP_082030569.1">
    <property type="nucleotide sequence ID" value="NZ_AP012273.1"/>
</dbReference>
<keyword evidence="5" id="KW-0574">Periplasm</keyword>
<dbReference type="GO" id="GO:0004130">
    <property type="term" value="F:cytochrome-c peroxidase activity"/>
    <property type="evidence" value="ECO:0007669"/>
    <property type="project" value="TreeGrafter"/>
</dbReference>
<evidence type="ECO:0000256" key="2">
    <source>
        <dbReference type="ARBA" id="ARBA00022617"/>
    </source>
</evidence>
<evidence type="ECO:0000256" key="5">
    <source>
        <dbReference type="ARBA" id="ARBA00022764"/>
    </source>
</evidence>
<evidence type="ECO:0000313" key="12">
    <source>
        <dbReference type="Proteomes" id="UP000031631"/>
    </source>
</evidence>
<evidence type="ECO:0000256" key="1">
    <source>
        <dbReference type="ARBA" id="ARBA00004418"/>
    </source>
</evidence>
<feature type="binding site" description="covalent" evidence="8">
    <location>
        <position position="64"/>
    </location>
    <ligand>
        <name>heme c</name>
        <dbReference type="ChEBI" id="CHEBI:61717"/>
        <label>1</label>
    </ligand>
</feature>
<feature type="domain" description="Cytochrome c" evidence="10">
    <location>
        <begin position="194"/>
        <end position="314"/>
    </location>
</feature>
<dbReference type="AlphaFoldDB" id="A0A7U6JHE6"/>
<dbReference type="OrthoDB" id="9805202at2"/>
<dbReference type="GO" id="GO:0020037">
    <property type="term" value="F:heme binding"/>
    <property type="evidence" value="ECO:0007669"/>
    <property type="project" value="InterPro"/>
</dbReference>
<evidence type="ECO:0000313" key="11">
    <source>
        <dbReference type="EMBL" id="BAO43717.1"/>
    </source>
</evidence>
<comment type="PTM">
    <text evidence="8">Binds 2 heme groups per subunit.</text>
</comment>
<feature type="binding site" description="covalent" evidence="8">
    <location>
        <position position="208"/>
    </location>
    <ligand>
        <name>heme c</name>
        <dbReference type="ChEBI" id="CHEBI:61717"/>
        <label>2</label>
    </ligand>
</feature>
<keyword evidence="2 8" id="KW-0349">Heme</keyword>
<dbReference type="InterPro" id="IPR009056">
    <property type="entry name" value="Cyt_c-like_dom"/>
</dbReference>
<keyword evidence="11" id="KW-0808">Transferase</keyword>
<feature type="binding site" description="covalent" evidence="8">
    <location>
        <position position="67"/>
    </location>
    <ligand>
        <name>heme c</name>
        <dbReference type="ChEBI" id="CHEBI:61717"/>
        <label>1</label>
    </ligand>
</feature>
<dbReference type="GO" id="GO:0042597">
    <property type="term" value="C:periplasmic space"/>
    <property type="evidence" value="ECO:0007669"/>
    <property type="project" value="UniProtKB-SubCell"/>
</dbReference>
<evidence type="ECO:0000256" key="4">
    <source>
        <dbReference type="ARBA" id="ARBA00022729"/>
    </source>
</evidence>
<dbReference type="EMBL" id="AP012273">
    <property type="protein sequence ID" value="BAO43717.1"/>
    <property type="molecule type" value="Genomic_DNA"/>
</dbReference>
<evidence type="ECO:0000256" key="3">
    <source>
        <dbReference type="ARBA" id="ARBA00022723"/>
    </source>
</evidence>
<dbReference type="Proteomes" id="UP000031631">
    <property type="component" value="Chromosome"/>
</dbReference>
<feature type="binding site" description="covalent" evidence="8">
    <location>
        <position position="211"/>
    </location>
    <ligand>
        <name>heme c</name>
        <dbReference type="ChEBI" id="CHEBI:61717"/>
        <label>2</label>
    </ligand>
</feature>
<feature type="binding site" description="axial binding residue" evidence="9">
    <location>
        <position position="68"/>
    </location>
    <ligand>
        <name>heme c</name>
        <dbReference type="ChEBI" id="CHEBI:61717"/>
        <label>1</label>
    </ligand>
    <ligandPart>
        <name>Fe</name>
        <dbReference type="ChEBI" id="CHEBI:18248"/>
    </ligandPart>
</feature>
<feature type="binding site" description="axial binding residue" evidence="9">
    <location>
        <position position="212"/>
    </location>
    <ligand>
        <name>heme c</name>
        <dbReference type="ChEBI" id="CHEBI:61717"/>
        <label>2</label>
    </ligand>
    <ligandPart>
        <name>Fe</name>
        <dbReference type="ChEBI" id="CHEBI:18248"/>
    </ligandPart>
</feature>
<proteinExistence type="predicted"/>
<dbReference type="InterPro" id="IPR004852">
    <property type="entry name" value="Di-haem_cyt_c_peroxidsae"/>
</dbReference>
<dbReference type="InterPro" id="IPR051395">
    <property type="entry name" value="Cytochrome_c_Peroxidase/MauG"/>
</dbReference>
<keyword evidence="4" id="KW-0732">Signal</keyword>
<feature type="domain" description="Cytochrome c" evidence="10">
    <location>
        <begin position="42"/>
        <end position="169"/>
    </location>
</feature>
<protein>
    <submittedName>
        <fullName evidence="11">Cytochrome c peroxidase</fullName>
        <ecNumber evidence="11">2.7.7.7</ecNumber>
    </submittedName>
</protein>
<dbReference type="InterPro" id="IPR026259">
    <property type="entry name" value="MauG/Cytc_peroxidase"/>
</dbReference>
<dbReference type="PIRSF" id="PIRSF000294">
    <property type="entry name" value="Cytochrome-c_peroxidase"/>
    <property type="match status" value="1"/>
</dbReference>
<name>A0A7U6JHE6_9GAMM</name>
<dbReference type="Pfam" id="PF03150">
    <property type="entry name" value="CCP_MauG"/>
    <property type="match status" value="1"/>
</dbReference>
<dbReference type="GO" id="GO:0009055">
    <property type="term" value="F:electron transfer activity"/>
    <property type="evidence" value="ECO:0007669"/>
    <property type="project" value="InterPro"/>
</dbReference>
<evidence type="ECO:0000259" key="10">
    <source>
        <dbReference type="PROSITE" id="PS51007"/>
    </source>
</evidence>
<dbReference type="KEGG" id="tbn:TBH_C0780"/>
<dbReference type="PANTHER" id="PTHR30600:SF7">
    <property type="entry name" value="CYTOCHROME C PEROXIDASE-RELATED"/>
    <property type="match status" value="1"/>
</dbReference>
<accession>A0A7U6JHE6</accession>
<comment type="cofactor">
    <cofactor evidence="8">
        <name>heme</name>
        <dbReference type="ChEBI" id="CHEBI:30413"/>
    </cofactor>
    <text evidence="8">Binds 2 heme groups.</text>
</comment>
<dbReference type="InterPro" id="IPR036909">
    <property type="entry name" value="Cyt_c-like_dom_sf"/>
</dbReference>
<dbReference type="SUPFAM" id="SSF46626">
    <property type="entry name" value="Cytochrome c"/>
    <property type="match status" value="2"/>
</dbReference>
<keyword evidence="11" id="KW-0575">Peroxidase</keyword>
<evidence type="ECO:0000256" key="7">
    <source>
        <dbReference type="ARBA" id="ARBA00023004"/>
    </source>
</evidence>
<keyword evidence="12" id="KW-1185">Reference proteome</keyword>
<evidence type="ECO:0000256" key="8">
    <source>
        <dbReference type="PIRSR" id="PIRSR000294-1"/>
    </source>
</evidence>
<keyword evidence="11" id="KW-0548">Nucleotidyltransferase</keyword>
<keyword evidence="3 9" id="KW-0479">Metal-binding</keyword>
<dbReference type="GO" id="GO:0046872">
    <property type="term" value="F:metal ion binding"/>
    <property type="evidence" value="ECO:0007669"/>
    <property type="project" value="UniProtKB-KW"/>
</dbReference>
<sequence length="324" mass="36189">MRFRELLLTRVFAGLCALNVVRADSVVEPVQPLAPASGLRPEVVSLGKRLFHDPRLSRDNTVSCAHCHKLSLGGVDNMPVSIGIRGQQGGINAPTVFNLNSHIAYFWDGRAPDLESQIQDPLRNPVEMDSDWPEVTRKLKRDPSMQEAFERAFPKEDIGKTTISRALADFMRSLVTLDSPMDRWLRGDKMALTPQQIRGYGLFKDYGCIACHQGAAVGGNMYATMGVMGDYFRNRGKPVTEKDYGRFNVTGLEEDRHVFKVPSLRLVAWTAPYFHDAGADTLEKAITIMGRYQLGREIPPKDVQDIKAFLLGLSGKHPLFRATE</sequence>
<feature type="binding site" description="axial binding residue" evidence="9">
    <location>
        <position position="289"/>
    </location>
    <ligand>
        <name>heme c</name>
        <dbReference type="ChEBI" id="CHEBI:61717"/>
        <label>2</label>
    </ligand>
    <ligandPart>
        <name>Fe</name>
        <dbReference type="ChEBI" id="CHEBI:18248"/>
    </ligandPart>
</feature>
<reference evidence="11 12" key="1">
    <citation type="journal article" date="2014" name="PLoS ONE">
        <title>Physiological and genomic features of a novel sulfur-oxidizing gammaproteobacterium belonging to a previously uncultivated symbiotic lineage isolated from a hydrothermal vent.</title>
        <authorList>
            <person name="Nunoura T."/>
            <person name="Takaki Y."/>
            <person name="Kazama H."/>
            <person name="Kakuta J."/>
            <person name="Shimamura S."/>
            <person name="Makita H."/>
            <person name="Hirai M."/>
            <person name="Miyazaki M."/>
            <person name="Takai K."/>
        </authorList>
    </citation>
    <scope>NUCLEOTIDE SEQUENCE [LARGE SCALE GENOMIC DNA]</scope>
    <source>
        <strain evidence="11 12">Hiromi1</strain>
    </source>
</reference>